<keyword evidence="4" id="KW-1185">Reference proteome</keyword>
<keyword evidence="2" id="KW-0812">Transmembrane</keyword>
<evidence type="ECO:0000313" key="3">
    <source>
        <dbReference type="EMBL" id="GAC13845.1"/>
    </source>
</evidence>
<feature type="transmembrane region" description="Helical" evidence="2">
    <location>
        <begin position="123"/>
        <end position="142"/>
    </location>
</feature>
<evidence type="ECO:0000313" key="4">
    <source>
        <dbReference type="Proteomes" id="UP000006334"/>
    </source>
</evidence>
<protein>
    <submittedName>
        <fullName evidence="3">Uncharacterized protein</fullName>
    </submittedName>
</protein>
<dbReference type="RefSeq" id="WP_008843662.1">
    <property type="nucleotide sequence ID" value="NZ_BAEN01000023.1"/>
</dbReference>
<name>K6YRC8_9ALTE</name>
<evidence type="ECO:0000256" key="1">
    <source>
        <dbReference type="SAM" id="MobiDB-lite"/>
    </source>
</evidence>
<feature type="region of interest" description="Disordered" evidence="1">
    <location>
        <begin position="1"/>
        <end position="21"/>
    </location>
</feature>
<dbReference type="eggNOG" id="COG0457">
    <property type="taxonomic scope" value="Bacteria"/>
</dbReference>
<dbReference type="SMART" id="SM00028">
    <property type="entry name" value="TPR"/>
    <property type="match status" value="3"/>
</dbReference>
<dbReference type="EMBL" id="BAEN01000023">
    <property type="protein sequence ID" value="GAC13845.1"/>
    <property type="molecule type" value="Genomic_DNA"/>
</dbReference>
<dbReference type="OrthoDB" id="6375840at2"/>
<sequence length="674" mass="75886">MEENNDQKSEHNRKRGIKASPVKIRAAMLNSGVRTQTELAKLIQETENTDSVPRSLVSRVCRGEAVDPVSIERVAAVMGVQGWELYLNTKDQNLLNQIEDNEPSGPSTEEIPITLPKPRKRKVYLGLLTIAIVSIVLTTFLMPNQKKPLPNTAATTVTKSSVVVVYQDQKNENLSRHIIAGIDDYANVVTKPLDNSTQIPHPFDVAKDYEADIVITIKRIEKDRYVNQQVWLYTEGLQRVIDYKIYPIANETIYLHSMVKKIHHAVNAVTNKLSDHVQINDEHMRAIDTLLEARLLIEQRDFQKDGDKITSMLLGALEQNNDMAQLYGALCQAYILKSWLEDEKHTLGLAQSACNKANDIDKESLYIQAVNAHLHTLTGETDKAINLFEQILKNEPTYLLALSGYAEANIQLANQNTEMATEAYSFAKQALSQAIELEQDYWYLHELLGSVFFATQETQKSLEEFTLSARYSENPVSLANVGILSLCQGFNQEAEQIFKQLQTLAPHSHLGDQFLGLLYSYQANYDIAIPTIKSALAKIGNKEGANIYDYWGYLGDAYRWSQDGTRAVEAYHQALKALKHYTLLGVQGNTEEVAALYYEVKVAEITNAISFNRDLILEKLQPLSNKTNGLSDSLKLAQILLALGQVEKAKAKWLEVSENCQFYRINPDFKSISL</sequence>
<dbReference type="InterPro" id="IPR011990">
    <property type="entry name" value="TPR-like_helical_dom_sf"/>
</dbReference>
<dbReference type="Proteomes" id="UP000006334">
    <property type="component" value="Unassembled WGS sequence"/>
</dbReference>
<dbReference type="SUPFAM" id="SSF81901">
    <property type="entry name" value="HCP-like"/>
    <property type="match status" value="1"/>
</dbReference>
<accession>K6YRC8</accession>
<keyword evidence="2" id="KW-1133">Transmembrane helix</keyword>
<evidence type="ECO:0000256" key="2">
    <source>
        <dbReference type="SAM" id="Phobius"/>
    </source>
</evidence>
<dbReference type="AlphaFoldDB" id="K6YRC8"/>
<organism evidence="3 4">
    <name type="scientific">Aliiglaciecola lipolytica E3</name>
    <dbReference type="NCBI Taxonomy" id="1127673"/>
    <lineage>
        <taxon>Bacteria</taxon>
        <taxon>Pseudomonadati</taxon>
        <taxon>Pseudomonadota</taxon>
        <taxon>Gammaproteobacteria</taxon>
        <taxon>Alteromonadales</taxon>
        <taxon>Alteromonadaceae</taxon>
        <taxon>Aliiglaciecola</taxon>
    </lineage>
</organism>
<comment type="caution">
    <text evidence="3">The sequence shown here is derived from an EMBL/GenBank/DDBJ whole genome shotgun (WGS) entry which is preliminary data.</text>
</comment>
<dbReference type="InterPro" id="IPR019734">
    <property type="entry name" value="TPR_rpt"/>
</dbReference>
<reference evidence="3 4" key="1">
    <citation type="journal article" date="2017" name="Antonie Van Leeuwenhoek">
        <title>Rhizobium rhizosphaerae sp. nov., a novel species isolated from rice rhizosphere.</title>
        <authorList>
            <person name="Zhao J.J."/>
            <person name="Zhang J."/>
            <person name="Zhang R.J."/>
            <person name="Zhang C.W."/>
            <person name="Yin H.Q."/>
            <person name="Zhang X.X."/>
        </authorList>
    </citation>
    <scope>NUCLEOTIDE SEQUENCE [LARGE SCALE GENOMIC DNA]</scope>
    <source>
        <strain evidence="3 4">E3</strain>
    </source>
</reference>
<dbReference type="STRING" id="1127673.GLIP_1204"/>
<proteinExistence type="predicted"/>
<dbReference type="Gene3D" id="1.25.40.10">
    <property type="entry name" value="Tetratricopeptide repeat domain"/>
    <property type="match status" value="1"/>
</dbReference>
<gene>
    <name evidence="3" type="ORF">GLIP_1204</name>
</gene>
<feature type="compositionally biased region" description="Basic and acidic residues" evidence="1">
    <location>
        <begin position="1"/>
        <end position="10"/>
    </location>
</feature>
<keyword evidence="2" id="KW-0472">Membrane</keyword>